<feature type="domain" description="Cytochrome P460" evidence="2">
    <location>
        <begin position="55"/>
        <end position="159"/>
    </location>
</feature>
<accession>A0A1S7S6D2</accession>
<dbReference type="InterPro" id="IPR032033">
    <property type="entry name" value="Cytochrome_P460"/>
</dbReference>
<protein>
    <recommendedName>
        <fullName evidence="2">Cytochrome P460 domain-containing protein</fullName>
    </recommendedName>
</protein>
<keyword evidence="1" id="KW-0472">Membrane</keyword>
<organism evidence="3 4">
    <name type="scientific">Agrobacterium tumefaciens str. Kerr 14</name>
    <dbReference type="NCBI Taxonomy" id="1183424"/>
    <lineage>
        <taxon>Bacteria</taxon>
        <taxon>Pseudomonadati</taxon>
        <taxon>Pseudomonadota</taxon>
        <taxon>Alphaproteobacteria</taxon>
        <taxon>Hyphomicrobiales</taxon>
        <taxon>Rhizobiaceae</taxon>
        <taxon>Rhizobium/Agrobacterium group</taxon>
        <taxon>Agrobacterium</taxon>
        <taxon>Agrobacterium tumefaciens complex</taxon>
    </lineage>
</organism>
<dbReference type="Gene3D" id="3.50.70.20">
    <property type="entry name" value="Cytochrome P460"/>
    <property type="match status" value="1"/>
</dbReference>
<keyword evidence="1" id="KW-0812">Transmembrane</keyword>
<proteinExistence type="predicted"/>
<dbReference type="InterPro" id="IPR038142">
    <property type="entry name" value="Cytochrome_P460_sp"/>
</dbReference>
<dbReference type="AlphaFoldDB" id="A0A1S7S6D2"/>
<keyword evidence="1" id="KW-1133">Transmembrane helix</keyword>
<reference evidence="3 4" key="1">
    <citation type="submission" date="2016-01" db="EMBL/GenBank/DDBJ databases">
        <authorList>
            <person name="Oliw E.H."/>
        </authorList>
    </citation>
    <scope>NUCLEOTIDE SEQUENCE [LARGE SCALE GENOMIC DNA]</scope>
    <source>
        <strain evidence="3 4">Kerr 14</strain>
    </source>
</reference>
<name>A0A1S7S6D2_AGRTU</name>
<dbReference type="Pfam" id="PF16694">
    <property type="entry name" value="Cytochrome_P460"/>
    <property type="match status" value="1"/>
</dbReference>
<evidence type="ECO:0000256" key="1">
    <source>
        <dbReference type="SAM" id="Phobius"/>
    </source>
</evidence>
<gene>
    <name evidence="3" type="ORF">AGR4C_Lc90061</name>
</gene>
<feature type="transmembrane region" description="Helical" evidence="1">
    <location>
        <begin position="16"/>
        <end position="37"/>
    </location>
</feature>
<evidence type="ECO:0000313" key="3">
    <source>
        <dbReference type="EMBL" id="CUX63184.1"/>
    </source>
</evidence>
<dbReference type="Proteomes" id="UP000191897">
    <property type="component" value="Unassembled WGS sequence"/>
</dbReference>
<evidence type="ECO:0000259" key="2">
    <source>
        <dbReference type="Pfam" id="PF16694"/>
    </source>
</evidence>
<evidence type="ECO:0000313" key="4">
    <source>
        <dbReference type="Proteomes" id="UP000191897"/>
    </source>
</evidence>
<sequence length="169" mass="19359">MTSGATSIEEVSMKKIIGGIGGAALSGLMVLLVGMQVHAEPTRATMPDIDKLVHYTTVERGEVTEHIMTTREAIEVVKRGEPIPNGTHVALVDYRDGKVFRYFIMEKGEGWGQDYDENRRTADWQFQWFKPDGTINAEENTARCQRCHTSRSDRDFLYTYNDMRRFEFE</sequence>
<dbReference type="EMBL" id="FBWC01000031">
    <property type="protein sequence ID" value="CUX63184.1"/>
    <property type="molecule type" value="Genomic_DNA"/>
</dbReference>
<dbReference type="CDD" id="cd20716">
    <property type="entry name" value="cyt_P460_fam"/>
    <property type="match status" value="1"/>
</dbReference>